<keyword evidence="2" id="KW-1185">Reference proteome</keyword>
<protein>
    <submittedName>
        <fullName evidence="1">Uncharacterized protein</fullName>
    </submittedName>
</protein>
<name>A0ABD3CJV1_9LAMI</name>
<sequence>MRDLNADGSKMGNKMVEDGSINKKLLFEVRNNPNNNNQVQKDYFIVTRVVLNEDIMEIYRLNQVTDEESTTGVPTKMNDKSYELMEVSSKEADEKGKGLYIEDAEQDTDEQGVEDAEKQLVVHADEDRIKCSVTQSRILHSLFKKLNSGAARSFSKFLHQMQLQNF</sequence>
<evidence type="ECO:0000313" key="1">
    <source>
        <dbReference type="EMBL" id="KAL3629913.1"/>
    </source>
</evidence>
<comment type="caution">
    <text evidence="1">The sequence shown here is derived from an EMBL/GenBank/DDBJ whole genome shotgun (WGS) entry which is preliminary data.</text>
</comment>
<evidence type="ECO:0000313" key="2">
    <source>
        <dbReference type="Proteomes" id="UP001632038"/>
    </source>
</evidence>
<reference evidence="2" key="1">
    <citation type="journal article" date="2024" name="IScience">
        <title>Strigolactones Initiate the Formation of Haustorium-like Structures in Castilleja.</title>
        <authorList>
            <person name="Buerger M."/>
            <person name="Peterson D."/>
            <person name="Chory J."/>
        </authorList>
    </citation>
    <scope>NUCLEOTIDE SEQUENCE [LARGE SCALE GENOMIC DNA]</scope>
</reference>
<proteinExistence type="predicted"/>
<dbReference type="Proteomes" id="UP001632038">
    <property type="component" value="Unassembled WGS sequence"/>
</dbReference>
<accession>A0ABD3CJV1</accession>
<gene>
    <name evidence="1" type="ORF">CASFOL_026225</name>
</gene>
<organism evidence="1 2">
    <name type="scientific">Castilleja foliolosa</name>
    <dbReference type="NCBI Taxonomy" id="1961234"/>
    <lineage>
        <taxon>Eukaryota</taxon>
        <taxon>Viridiplantae</taxon>
        <taxon>Streptophyta</taxon>
        <taxon>Embryophyta</taxon>
        <taxon>Tracheophyta</taxon>
        <taxon>Spermatophyta</taxon>
        <taxon>Magnoliopsida</taxon>
        <taxon>eudicotyledons</taxon>
        <taxon>Gunneridae</taxon>
        <taxon>Pentapetalae</taxon>
        <taxon>asterids</taxon>
        <taxon>lamiids</taxon>
        <taxon>Lamiales</taxon>
        <taxon>Orobanchaceae</taxon>
        <taxon>Pedicularideae</taxon>
        <taxon>Castillejinae</taxon>
        <taxon>Castilleja</taxon>
    </lineage>
</organism>
<dbReference type="AlphaFoldDB" id="A0ABD3CJV1"/>
<dbReference type="EMBL" id="JAVIJP010000033">
    <property type="protein sequence ID" value="KAL3629913.1"/>
    <property type="molecule type" value="Genomic_DNA"/>
</dbReference>